<dbReference type="InterPro" id="IPR027417">
    <property type="entry name" value="P-loop_NTPase"/>
</dbReference>
<dbReference type="InterPro" id="IPR002586">
    <property type="entry name" value="CobQ/CobB/MinD/ParA_Nub-bd_dom"/>
</dbReference>
<name>A0A6J5DRL7_9BURK</name>
<dbReference type="SUPFAM" id="SSF52540">
    <property type="entry name" value="P-loop containing nucleoside triphosphate hydrolases"/>
    <property type="match status" value="1"/>
</dbReference>
<evidence type="ECO:0000259" key="1">
    <source>
        <dbReference type="Pfam" id="PF01656"/>
    </source>
</evidence>
<sequence length="234" mass="26046">MDRMVWLVAGNKGGCGKSVMAKALIEWLLSLSARVTVVDGDARTPDVSGVFSGVLPTREFDLHDADGWPLFSDFLCTTDVGNVLVDGHVVANLPDGINERAVLHFERFIRLVHAYGFQVRILFVMNTLPDGLHFFGRLAQIFPDVVPVKNLAFGKVREFEHFDAAYGAAHDDRVFLLPAMNGRIMQVVRESSLSFRAFVDQQGDQESNFIYARVVVAEWRANLLEAFDDALSIS</sequence>
<dbReference type="Pfam" id="PF01656">
    <property type="entry name" value="CbiA"/>
    <property type="match status" value="1"/>
</dbReference>
<organism evidence="2 3">
    <name type="scientific">Paraburkholderia humisilvae</name>
    <dbReference type="NCBI Taxonomy" id="627669"/>
    <lineage>
        <taxon>Bacteria</taxon>
        <taxon>Pseudomonadati</taxon>
        <taxon>Pseudomonadota</taxon>
        <taxon>Betaproteobacteria</taxon>
        <taxon>Burkholderiales</taxon>
        <taxon>Burkholderiaceae</taxon>
        <taxon>Paraburkholderia</taxon>
    </lineage>
</organism>
<dbReference type="EMBL" id="CADIKH010000011">
    <property type="protein sequence ID" value="CAB3755921.1"/>
    <property type="molecule type" value="Genomic_DNA"/>
</dbReference>
<reference evidence="2 3" key="1">
    <citation type="submission" date="2020-04" db="EMBL/GenBank/DDBJ databases">
        <authorList>
            <person name="De Canck E."/>
        </authorList>
    </citation>
    <scope>NUCLEOTIDE SEQUENCE [LARGE SCALE GENOMIC DNA]</scope>
    <source>
        <strain evidence="2 3">LMG 29542</strain>
    </source>
</reference>
<dbReference type="RefSeq" id="WP_175226986.1">
    <property type="nucleotide sequence ID" value="NZ_CADIKH010000011.1"/>
</dbReference>
<evidence type="ECO:0000313" key="2">
    <source>
        <dbReference type="EMBL" id="CAB3755921.1"/>
    </source>
</evidence>
<dbReference type="Gene3D" id="3.40.50.300">
    <property type="entry name" value="P-loop containing nucleotide triphosphate hydrolases"/>
    <property type="match status" value="1"/>
</dbReference>
<gene>
    <name evidence="2" type="ORF">LMG29542_02729</name>
</gene>
<dbReference type="Proteomes" id="UP000494363">
    <property type="component" value="Unassembled WGS sequence"/>
</dbReference>
<dbReference type="AlphaFoldDB" id="A0A6J5DRL7"/>
<protein>
    <recommendedName>
        <fullName evidence="1">CobQ/CobB/MinD/ParA nucleotide binding domain-containing protein</fullName>
    </recommendedName>
</protein>
<proteinExistence type="predicted"/>
<accession>A0A6J5DRL7</accession>
<evidence type="ECO:0000313" key="3">
    <source>
        <dbReference type="Proteomes" id="UP000494363"/>
    </source>
</evidence>
<keyword evidence="3" id="KW-1185">Reference proteome</keyword>
<feature type="domain" description="CobQ/CobB/MinD/ParA nucleotide binding" evidence="1">
    <location>
        <begin position="7"/>
        <end position="116"/>
    </location>
</feature>